<organism evidence="4 5">
    <name type="scientific">Culicoidibacter larvae</name>
    <dbReference type="NCBI Taxonomy" id="2579976"/>
    <lineage>
        <taxon>Bacteria</taxon>
        <taxon>Bacillati</taxon>
        <taxon>Bacillota</taxon>
        <taxon>Culicoidibacteria</taxon>
        <taxon>Culicoidibacterales</taxon>
        <taxon>Culicoidibacteraceae</taxon>
        <taxon>Culicoidibacter</taxon>
    </lineage>
</organism>
<feature type="region of interest" description="Disordered" evidence="1">
    <location>
        <begin position="620"/>
        <end position="640"/>
    </location>
</feature>
<dbReference type="PANTHER" id="PTHR34819:SF3">
    <property type="entry name" value="CELL SURFACE PROTEIN"/>
    <property type="match status" value="1"/>
</dbReference>
<dbReference type="InParanoid" id="A0A5R8QD69"/>
<dbReference type="AlphaFoldDB" id="A0A5R8QD69"/>
<dbReference type="Pfam" id="PF01345">
    <property type="entry name" value="DUF11"/>
    <property type="match status" value="2"/>
</dbReference>
<dbReference type="PANTHER" id="PTHR34819">
    <property type="entry name" value="LARGE CYSTEINE-RICH PERIPLASMIC PROTEIN OMCB"/>
    <property type="match status" value="1"/>
</dbReference>
<feature type="domain" description="DUF11" evidence="3">
    <location>
        <begin position="494"/>
        <end position="607"/>
    </location>
</feature>
<protein>
    <submittedName>
        <fullName evidence="4">DUF11 domain-containing protein</fullName>
    </submittedName>
</protein>
<comment type="caution">
    <text evidence="4">The sequence shown here is derived from an EMBL/GenBank/DDBJ whole genome shotgun (WGS) entry which is preliminary data.</text>
</comment>
<evidence type="ECO:0000256" key="1">
    <source>
        <dbReference type="SAM" id="MobiDB-lite"/>
    </source>
</evidence>
<evidence type="ECO:0000256" key="2">
    <source>
        <dbReference type="SAM" id="Phobius"/>
    </source>
</evidence>
<dbReference type="InterPro" id="IPR008966">
    <property type="entry name" value="Adhesion_dom_sf"/>
</dbReference>
<feature type="transmembrane region" description="Helical" evidence="2">
    <location>
        <begin position="650"/>
        <end position="668"/>
    </location>
</feature>
<accession>A0A5R8QD69</accession>
<gene>
    <name evidence="4" type="ORF">FEZ08_05860</name>
</gene>
<keyword evidence="5" id="KW-1185">Reference proteome</keyword>
<dbReference type="InterPro" id="IPR047589">
    <property type="entry name" value="DUF11_rpt"/>
</dbReference>
<dbReference type="SUPFAM" id="SSF49401">
    <property type="entry name" value="Bacterial adhesins"/>
    <property type="match status" value="1"/>
</dbReference>
<dbReference type="RefSeq" id="WP_138190782.1">
    <property type="nucleotide sequence ID" value="NZ_VBWP01000004.1"/>
</dbReference>
<dbReference type="NCBIfam" id="TIGR01167">
    <property type="entry name" value="LPXTG_anchor"/>
    <property type="match status" value="1"/>
</dbReference>
<dbReference type="EMBL" id="VBWP01000004">
    <property type="protein sequence ID" value="TLG74230.1"/>
    <property type="molecule type" value="Genomic_DNA"/>
</dbReference>
<dbReference type="InterPro" id="IPR001434">
    <property type="entry name" value="OmcB-like_DUF11"/>
</dbReference>
<dbReference type="Gene3D" id="2.60.40.740">
    <property type="match status" value="2"/>
</dbReference>
<dbReference type="InterPro" id="IPR051172">
    <property type="entry name" value="Chlamydia_OmcB"/>
</dbReference>
<evidence type="ECO:0000313" key="4">
    <source>
        <dbReference type="EMBL" id="TLG74230.1"/>
    </source>
</evidence>
<evidence type="ECO:0000313" key="5">
    <source>
        <dbReference type="Proteomes" id="UP000306912"/>
    </source>
</evidence>
<name>A0A5R8QD69_9FIRM</name>
<keyword evidence="2" id="KW-0472">Membrane</keyword>
<proteinExistence type="predicted"/>
<dbReference type="NCBIfam" id="TIGR01451">
    <property type="entry name" value="B_ant_repeat"/>
    <property type="match status" value="2"/>
</dbReference>
<dbReference type="OrthoDB" id="1751088at2"/>
<reference evidence="4 5" key="1">
    <citation type="submission" date="2019-05" db="EMBL/GenBank/DDBJ databases">
        <title>Culicoidintestinum kansasii gen. nov., sp. nov. from the gastrointestinal tract of the biting midge, Culicoides sonorensis.</title>
        <authorList>
            <person name="Neupane S."/>
            <person name="Ghosh A."/>
            <person name="Gunther S."/>
            <person name="Martin K."/>
            <person name="Zurek L."/>
        </authorList>
    </citation>
    <scope>NUCLEOTIDE SEQUENCE [LARGE SCALE GENOMIC DNA]</scope>
    <source>
        <strain evidence="4 5">CS-1</strain>
    </source>
</reference>
<sequence length="675" mass="73631">MKKIYKVLFTMLLIAGIFSALVVKANAVIENGDNIFSSTGKYNVQTLSSLSRDIYGNTVKSNEFKPITYTKSTATATVAKAYMGFITESFNRASFARHYASIIPPYDYYSVDYSNNGGATKTNVGTQAIDRSNSDFEKIVTPPAGYELTHSDAYYQMIDVTDIVNQNGSGNYYLNGANASTTGFTQMGVVFMIVIEEDASFPLRYTAINDFFYSNDADKNELLEYTVNLPKEYTFVENSPISIHNLATTMDYSVSGAEDKVTGYVQQFTDGIANGSEEMLLNSQVPGPDVLNTSLTHSPDRFFNAMSWNKSTFQSKTNIDGLAFKLDVRPAPGTGPMNKTEVAAFNVISADVVKDVELVKTVDKANAQPGDELTYTLNVANDSGFTVYDYQVSDILQDLNKVNYKLESITVDGVAQTDAIDGDQANFTNGKLTVDYANLQNGQKSQIIFKVIVQEAAIGTTITNTASIQDTTDPTTIRETDPVTTDVIGVEQASVIKTVDKATAKPDELLTYTITVANTGQIDLKNYVMTDVLQDLNKVEYIIDSISVDGTAQTDAIDTDNTSYVAGTIAVKYPELSVGQTSTITFKVKVLKGAENSTIENMASIGNPESRTPEIITPPVETKVPGNAPEPKSDSNNNTPLLPITGSNNFEILTFGILFLTFAGYLMYKARKKLF</sequence>
<keyword evidence="2" id="KW-1133">Transmembrane helix</keyword>
<dbReference type="Proteomes" id="UP000306912">
    <property type="component" value="Unassembled WGS sequence"/>
</dbReference>
<keyword evidence="2" id="KW-0812">Transmembrane</keyword>
<feature type="domain" description="DUF11" evidence="3">
    <location>
        <begin position="355"/>
        <end position="476"/>
    </location>
</feature>
<evidence type="ECO:0000259" key="3">
    <source>
        <dbReference type="Pfam" id="PF01345"/>
    </source>
</evidence>